<name>A0A2K2BTB9_POPTR</name>
<keyword evidence="7" id="KW-0325">Glycoprotein</keyword>
<keyword evidence="10" id="KW-1185">Reference proteome</keyword>
<organism evidence="9 10">
    <name type="scientific">Populus trichocarpa</name>
    <name type="common">Western balsam poplar</name>
    <name type="synonym">Populus balsamifera subsp. trichocarpa</name>
    <dbReference type="NCBI Taxonomy" id="3694"/>
    <lineage>
        <taxon>Eukaryota</taxon>
        <taxon>Viridiplantae</taxon>
        <taxon>Streptophyta</taxon>
        <taxon>Embryophyta</taxon>
        <taxon>Tracheophyta</taxon>
        <taxon>Spermatophyta</taxon>
        <taxon>Magnoliopsida</taxon>
        <taxon>eudicotyledons</taxon>
        <taxon>Gunneridae</taxon>
        <taxon>Pentapetalae</taxon>
        <taxon>rosids</taxon>
        <taxon>fabids</taxon>
        <taxon>Malpighiales</taxon>
        <taxon>Salicaceae</taxon>
        <taxon>Saliceae</taxon>
        <taxon>Populus</taxon>
    </lineage>
</organism>
<dbReference type="InParanoid" id="A0A2K2BTB9"/>
<dbReference type="FunFam" id="3.80.10.10:FF:000041">
    <property type="entry name" value="LRR receptor-like serine/threonine-protein kinase ERECTA"/>
    <property type="match status" value="1"/>
</dbReference>
<comment type="similarity">
    <text evidence="2">Belongs to the RLP family.</text>
</comment>
<dbReference type="EMBL" id="CM009290">
    <property type="protein sequence ID" value="PNT53033.1"/>
    <property type="molecule type" value="Genomic_DNA"/>
</dbReference>
<sequence length="410" mass="46328">MSIVLIYFFIYKYQESLTSLEELGLGGNNINKLVASRGPSNLRTLWLENIITYGSSFQLLQSLGAFPNLTTLYLGFYDFRGRILGDKLQNLSFLKNLYLDSCSLDEHSLQSFRALPSLKNLSLQELNSTVPSGGFLDLKNLEYLDLSYSTLNNSIFQTIRTMTSFKILKLEDCSLNGQIPTTQGLCDLNHLQELDMSDNDLSGVLPSCLTNLTSLQQLYLSSNHFKIPMSLSPLYNLSKIKSFYSSGNEIFAEEDDHNLSPKFQLESLYLRGRGQDAGALPKFFYHQFSLQFLDLANIQIKGEFSNWLIENNTYLQRLYLENCSLSGPFLLPKNSHVNLSFLRISMNHFQGQIPLKIGDRLPGLEVLKMSDNGFNGSIPYSLFELDLSNNLLTGRILSNNSLQGQISGWI</sequence>
<evidence type="ECO:0000313" key="10">
    <source>
        <dbReference type="Proteomes" id="UP000006729"/>
    </source>
</evidence>
<evidence type="ECO:0000256" key="4">
    <source>
        <dbReference type="ARBA" id="ARBA00022729"/>
    </source>
</evidence>
<accession>A0A2K2BTB9</accession>
<dbReference type="GO" id="GO:0012505">
    <property type="term" value="C:endomembrane system"/>
    <property type="evidence" value="ECO:0007669"/>
    <property type="project" value="UniProtKB-SubCell"/>
</dbReference>
<dbReference type="SMART" id="SM00369">
    <property type="entry name" value="LRR_TYP"/>
    <property type="match status" value="5"/>
</dbReference>
<dbReference type="PANTHER" id="PTHR48062">
    <property type="entry name" value="RECEPTOR-LIKE PROTEIN 14"/>
    <property type="match status" value="1"/>
</dbReference>
<keyword evidence="3" id="KW-0433">Leucine-rich repeat</keyword>
<evidence type="ECO:0000256" key="7">
    <source>
        <dbReference type="ARBA" id="ARBA00023180"/>
    </source>
</evidence>
<evidence type="ECO:0000256" key="2">
    <source>
        <dbReference type="ARBA" id="ARBA00009592"/>
    </source>
</evidence>
<gene>
    <name evidence="9" type="ORF">POPTR_001G064500</name>
</gene>
<protein>
    <recommendedName>
        <fullName evidence="8">Disease resistance R13L4/SHOC-2-like LRR domain-containing protein</fullName>
    </recommendedName>
</protein>
<evidence type="ECO:0000313" key="9">
    <source>
        <dbReference type="EMBL" id="PNT53033.1"/>
    </source>
</evidence>
<dbReference type="Pfam" id="PF23598">
    <property type="entry name" value="LRR_14"/>
    <property type="match status" value="1"/>
</dbReference>
<evidence type="ECO:0000259" key="8">
    <source>
        <dbReference type="Pfam" id="PF23598"/>
    </source>
</evidence>
<evidence type="ECO:0000256" key="3">
    <source>
        <dbReference type="ARBA" id="ARBA00022614"/>
    </source>
</evidence>
<reference evidence="9 10" key="1">
    <citation type="journal article" date="2006" name="Science">
        <title>The genome of black cottonwood, Populus trichocarpa (Torr. &amp; Gray).</title>
        <authorList>
            <person name="Tuskan G.A."/>
            <person name="Difazio S."/>
            <person name="Jansson S."/>
            <person name="Bohlmann J."/>
            <person name="Grigoriev I."/>
            <person name="Hellsten U."/>
            <person name="Putnam N."/>
            <person name="Ralph S."/>
            <person name="Rombauts S."/>
            <person name="Salamov A."/>
            <person name="Schein J."/>
            <person name="Sterck L."/>
            <person name="Aerts A."/>
            <person name="Bhalerao R.R."/>
            <person name="Bhalerao R.P."/>
            <person name="Blaudez D."/>
            <person name="Boerjan W."/>
            <person name="Brun A."/>
            <person name="Brunner A."/>
            <person name="Busov V."/>
            <person name="Campbell M."/>
            <person name="Carlson J."/>
            <person name="Chalot M."/>
            <person name="Chapman J."/>
            <person name="Chen G.L."/>
            <person name="Cooper D."/>
            <person name="Coutinho P.M."/>
            <person name="Couturier J."/>
            <person name="Covert S."/>
            <person name="Cronk Q."/>
            <person name="Cunningham R."/>
            <person name="Davis J."/>
            <person name="Degroeve S."/>
            <person name="Dejardin A."/>
            <person name="Depamphilis C."/>
            <person name="Detter J."/>
            <person name="Dirks B."/>
            <person name="Dubchak I."/>
            <person name="Duplessis S."/>
            <person name="Ehlting J."/>
            <person name="Ellis B."/>
            <person name="Gendler K."/>
            <person name="Goodstein D."/>
            <person name="Gribskov M."/>
            <person name="Grimwood J."/>
            <person name="Groover A."/>
            <person name="Gunter L."/>
            <person name="Hamberger B."/>
            <person name="Heinze B."/>
            <person name="Helariutta Y."/>
            <person name="Henrissat B."/>
            <person name="Holligan D."/>
            <person name="Holt R."/>
            <person name="Huang W."/>
            <person name="Islam-Faridi N."/>
            <person name="Jones S."/>
            <person name="Jones-Rhoades M."/>
            <person name="Jorgensen R."/>
            <person name="Joshi C."/>
            <person name="Kangasjarvi J."/>
            <person name="Karlsson J."/>
            <person name="Kelleher C."/>
            <person name="Kirkpatrick R."/>
            <person name="Kirst M."/>
            <person name="Kohler A."/>
            <person name="Kalluri U."/>
            <person name="Larimer F."/>
            <person name="Leebens-Mack J."/>
            <person name="Leple J.C."/>
            <person name="Locascio P."/>
            <person name="Lou Y."/>
            <person name="Lucas S."/>
            <person name="Martin F."/>
            <person name="Montanini B."/>
            <person name="Napoli C."/>
            <person name="Nelson D.R."/>
            <person name="Nelson C."/>
            <person name="Nieminen K."/>
            <person name="Nilsson O."/>
            <person name="Pereda V."/>
            <person name="Peter G."/>
            <person name="Philippe R."/>
            <person name="Pilate G."/>
            <person name="Poliakov A."/>
            <person name="Razumovskaya J."/>
            <person name="Richardson P."/>
            <person name="Rinaldi C."/>
            <person name="Ritland K."/>
            <person name="Rouze P."/>
            <person name="Ryaboy D."/>
            <person name="Schmutz J."/>
            <person name="Schrader J."/>
            <person name="Segerman B."/>
            <person name="Shin H."/>
            <person name="Siddiqui A."/>
            <person name="Sterky F."/>
            <person name="Terry A."/>
            <person name="Tsai C.J."/>
            <person name="Uberbacher E."/>
            <person name="Unneberg P."/>
            <person name="Vahala J."/>
            <person name="Wall K."/>
            <person name="Wessler S."/>
            <person name="Yang G."/>
            <person name="Yin T."/>
            <person name="Douglas C."/>
            <person name="Marra M."/>
            <person name="Sandberg G."/>
            <person name="Van de Peer Y."/>
            <person name="Rokhsar D."/>
        </authorList>
    </citation>
    <scope>NUCLEOTIDE SEQUENCE [LARGE SCALE GENOMIC DNA]</scope>
    <source>
        <strain evidence="10">cv. Nisqually</strain>
    </source>
</reference>
<dbReference type="Gene3D" id="3.80.10.10">
    <property type="entry name" value="Ribonuclease Inhibitor"/>
    <property type="match status" value="3"/>
</dbReference>
<dbReference type="AlphaFoldDB" id="A0A2K2BTB9"/>
<dbReference type="InterPro" id="IPR032675">
    <property type="entry name" value="LRR_dom_sf"/>
</dbReference>
<keyword evidence="5" id="KW-0677">Repeat</keyword>
<dbReference type="PANTHER" id="PTHR48062:SF54">
    <property type="entry name" value="LEUCINE-RICH REPEAT-CONTAINING N-TERMINAL PLANT-TYPE DOMAIN-CONTAINING PROTEIN"/>
    <property type="match status" value="1"/>
</dbReference>
<evidence type="ECO:0000256" key="6">
    <source>
        <dbReference type="ARBA" id="ARBA00023136"/>
    </source>
</evidence>
<keyword evidence="6" id="KW-0472">Membrane</keyword>
<keyword evidence="4" id="KW-0732">Signal</keyword>
<dbReference type="SUPFAM" id="SSF52047">
    <property type="entry name" value="RNI-like"/>
    <property type="match status" value="1"/>
</dbReference>
<evidence type="ECO:0000256" key="5">
    <source>
        <dbReference type="ARBA" id="ARBA00022737"/>
    </source>
</evidence>
<dbReference type="InterPro" id="IPR003591">
    <property type="entry name" value="Leu-rich_rpt_typical-subtyp"/>
</dbReference>
<dbReference type="InterPro" id="IPR051502">
    <property type="entry name" value="RLP_Defense_Trigger"/>
</dbReference>
<dbReference type="STRING" id="3694.A0A2K2BTB9"/>
<dbReference type="GO" id="GO:0005886">
    <property type="term" value="C:plasma membrane"/>
    <property type="evidence" value="ECO:0007669"/>
    <property type="project" value="UniProtKB-SubCell"/>
</dbReference>
<proteinExistence type="inferred from homology"/>
<comment type="subcellular location">
    <subcellularLocation>
        <location evidence="1">Membrane</location>
    </subcellularLocation>
</comment>
<evidence type="ECO:0000256" key="1">
    <source>
        <dbReference type="ARBA" id="ARBA00004370"/>
    </source>
</evidence>
<dbReference type="Proteomes" id="UP000006729">
    <property type="component" value="Chromosome 1"/>
</dbReference>
<dbReference type="InterPro" id="IPR055414">
    <property type="entry name" value="LRR_R13L4/SHOC2-like"/>
</dbReference>
<feature type="domain" description="Disease resistance R13L4/SHOC-2-like LRR" evidence="8">
    <location>
        <begin position="155"/>
        <end position="373"/>
    </location>
</feature>